<dbReference type="Gene3D" id="3.90.930.12">
    <property type="entry name" value="Ribosomal protein L6, alpha-beta domain"/>
    <property type="match status" value="2"/>
</dbReference>
<dbReference type="GO" id="GO:0003735">
    <property type="term" value="F:structural constituent of ribosome"/>
    <property type="evidence" value="ECO:0007669"/>
    <property type="project" value="InterPro"/>
</dbReference>
<gene>
    <name evidence="5" type="ORF">METZ01_LOCUS68233</name>
</gene>
<dbReference type="InterPro" id="IPR036789">
    <property type="entry name" value="Ribosomal_uL6-like_a/b-dom_sf"/>
</dbReference>
<dbReference type="InterPro" id="IPR002358">
    <property type="entry name" value="Ribosomal_uL6_CS"/>
</dbReference>
<dbReference type="Pfam" id="PF00347">
    <property type="entry name" value="Ribosomal_L6"/>
    <property type="match status" value="2"/>
</dbReference>
<feature type="domain" description="Large ribosomal subunit protein uL6 alpha-beta" evidence="4">
    <location>
        <begin position="15"/>
        <end position="87"/>
    </location>
</feature>
<evidence type="ECO:0000256" key="3">
    <source>
        <dbReference type="ARBA" id="ARBA00023274"/>
    </source>
</evidence>
<dbReference type="InterPro" id="IPR000702">
    <property type="entry name" value="Ribosomal_uL6-like"/>
</dbReference>
<keyword evidence="2" id="KW-0689">Ribosomal protein</keyword>
<dbReference type="InterPro" id="IPR020040">
    <property type="entry name" value="Ribosomal_uL6_a/b-dom"/>
</dbReference>
<reference evidence="5" key="1">
    <citation type="submission" date="2018-05" db="EMBL/GenBank/DDBJ databases">
        <authorList>
            <person name="Lanie J.A."/>
            <person name="Ng W.-L."/>
            <person name="Kazmierczak K.M."/>
            <person name="Andrzejewski T.M."/>
            <person name="Davidsen T.M."/>
            <person name="Wayne K.J."/>
            <person name="Tettelin H."/>
            <person name="Glass J.I."/>
            <person name="Rusch D."/>
            <person name="Podicherti R."/>
            <person name="Tsui H.-C.T."/>
            <person name="Winkler M.E."/>
        </authorList>
    </citation>
    <scope>NUCLEOTIDE SEQUENCE</scope>
</reference>
<accession>A0A381THV1</accession>
<dbReference type="FunFam" id="3.90.930.12:FF:000001">
    <property type="entry name" value="50S ribosomal protein L6"/>
    <property type="match status" value="1"/>
</dbReference>
<protein>
    <recommendedName>
        <fullName evidence="4">Large ribosomal subunit protein uL6 alpha-beta domain-containing protein</fullName>
    </recommendedName>
</protein>
<dbReference type="PANTHER" id="PTHR11655">
    <property type="entry name" value="60S/50S RIBOSOMAL PROTEIN L6/L9"/>
    <property type="match status" value="1"/>
</dbReference>
<dbReference type="SUPFAM" id="SSF56053">
    <property type="entry name" value="Ribosomal protein L6"/>
    <property type="match status" value="2"/>
</dbReference>
<proteinExistence type="inferred from homology"/>
<feature type="domain" description="Large ribosomal subunit protein uL6 alpha-beta" evidence="4">
    <location>
        <begin position="95"/>
        <end position="169"/>
    </location>
</feature>
<dbReference type="GO" id="GO:0002181">
    <property type="term" value="P:cytoplasmic translation"/>
    <property type="evidence" value="ECO:0007669"/>
    <property type="project" value="TreeGrafter"/>
</dbReference>
<dbReference type="PRINTS" id="PR00059">
    <property type="entry name" value="RIBOSOMALL6"/>
</dbReference>
<dbReference type="PROSITE" id="PS00525">
    <property type="entry name" value="RIBOSOMAL_L6_1"/>
    <property type="match status" value="1"/>
</dbReference>
<evidence type="ECO:0000259" key="4">
    <source>
        <dbReference type="Pfam" id="PF00347"/>
    </source>
</evidence>
<dbReference type="AlphaFoldDB" id="A0A381THV1"/>
<dbReference type="NCBIfam" id="TIGR03654">
    <property type="entry name" value="L6_bact"/>
    <property type="match status" value="1"/>
</dbReference>
<dbReference type="GO" id="GO:0022625">
    <property type="term" value="C:cytosolic large ribosomal subunit"/>
    <property type="evidence" value="ECO:0007669"/>
    <property type="project" value="TreeGrafter"/>
</dbReference>
<keyword evidence="3" id="KW-0687">Ribonucleoprotein</keyword>
<evidence type="ECO:0000256" key="2">
    <source>
        <dbReference type="ARBA" id="ARBA00022980"/>
    </source>
</evidence>
<dbReference type="HAMAP" id="MF_01365_B">
    <property type="entry name" value="Ribosomal_uL6_B"/>
    <property type="match status" value="1"/>
</dbReference>
<dbReference type="InterPro" id="IPR019906">
    <property type="entry name" value="Ribosomal_uL6_bac-type"/>
</dbReference>
<dbReference type="PIRSF" id="PIRSF002162">
    <property type="entry name" value="Ribosomal_L6"/>
    <property type="match status" value="1"/>
</dbReference>
<sequence length="183" mass="20293">MNMIMSSTTKKPVLFPDSVDVLIQDNECIEVKGQKGELRLNLITEVAVSIDERSLNVQSTSNSKFSKAAAGTFRSLINNMIIGVSEGYEKQLELVGVGYRARTQGKNINLTLGFSHPVIYEIPEEIEIQTPSQTEIIIKGIDKQKVGQVAAEIRSLRPPEPYKGKGVRYKGEQISLKETKKQA</sequence>
<comment type="similarity">
    <text evidence="1">Belongs to the universal ribosomal protein uL6 family.</text>
</comment>
<dbReference type="EMBL" id="UINC01004579">
    <property type="protein sequence ID" value="SVA15379.1"/>
    <property type="molecule type" value="Genomic_DNA"/>
</dbReference>
<name>A0A381THV1_9ZZZZ</name>
<dbReference type="PANTHER" id="PTHR11655:SF14">
    <property type="entry name" value="LARGE RIBOSOMAL SUBUNIT PROTEIN UL6M"/>
    <property type="match status" value="1"/>
</dbReference>
<organism evidence="5">
    <name type="scientific">marine metagenome</name>
    <dbReference type="NCBI Taxonomy" id="408172"/>
    <lineage>
        <taxon>unclassified sequences</taxon>
        <taxon>metagenomes</taxon>
        <taxon>ecological metagenomes</taxon>
    </lineage>
</organism>
<evidence type="ECO:0000313" key="5">
    <source>
        <dbReference type="EMBL" id="SVA15379.1"/>
    </source>
</evidence>
<evidence type="ECO:0000256" key="1">
    <source>
        <dbReference type="ARBA" id="ARBA00009356"/>
    </source>
</evidence>
<dbReference type="GO" id="GO:0019843">
    <property type="term" value="F:rRNA binding"/>
    <property type="evidence" value="ECO:0007669"/>
    <property type="project" value="InterPro"/>
</dbReference>